<dbReference type="Proteomes" id="UP000824890">
    <property type="component" value="Unassembled WGS sequence"/>
</dbReference>
<feature type="domain" description="KIB1-4 beta-propeller" evidence="2">
    <location>
        <begin position="251"/>
        <end position="409"/>
    </location>
</feature>
<keyword evidence="4" id="KW-1185">Reference proteome</keyword>
<evidence type="ECO:0008006" key="5">
    <source>
        <dbReference type="Google" id="ProtNLM"/>
    </source>
</evidence>
<dbReference type="InterPro" id="IPR001810">
    <property type="entry name" value="F-box_dom"/>
</dbReference>
<dbReference type="InterPro" id="IPR036047">
    <property type="entry name" value="F-box-like_dom_sf"/>
</dbReference>
<evidence type="ECO:0000313" key="4">
    <source>
        <dbReference type="Proteomes" id="UP000824890"/>
    </source>
</evidence>
<dbReference type="InterPro" id="IPR005174">
    <property type="entry name" value="KIB1-4_b-propeller"/>
</dbReference>
<reference evidence="3 4" key="1">
    <citation type="submission" date="2021-05" db="EMBL/GenBank/DDBJ databases">
        <title>Genome Assembly of Synthetic Allotetraploid Brassica napus Reveals Homoeologous Exchanges between Subgenomes.</title>
        <authorList>
            <person name="Davis J.T."/>
        </authorList>
    </citation>
    <scope>NUCLEOTIDE SEQUENCE [LARGE SCALE GENOMIC DNA]</scope>
    <source>
        <strain evidence="4">cv. Da-Ae</strain>
        <tissue evidence="3">Seedling</tissue>
    </source>
</reference>
<dbReference type="EMBL" id="JAGKQM010000017">
    <property type="protein sequence ID" value="KAH0867341.1"/>
    <property type="molecule type" value="Genomic_DNA"/>
</dbReference>
<dbReference type="Pfam" id="PF03478">
    <property type="entry name" value="Beta-prop_KIB1-4"/>
    <property type="match status" value="1"/>
</dbReference>
<dbReference type="SUPFAM" id="SSF81383">
    <property type="entry name" value="F-box domain"/>
    <property type="match status" value="1"/>
</dbReference>
<sequence length="455" mass="51236">MFVLVHELGELCHFSMIFVMVMSEPRFIWLVDASVAVFGCGSTDRVSDLEMEHVLGGLLSKEFGRLDIQGVWTEQRFPLSSYEVSGSWSYRLAGEAATISVVWVQKRMLGGGLWAAAVTPDHWLSSALKSIKFSALLLRRLTGRRTYTAALLCSRIPHNETHYSSAVVSFVKASRIKKLVTGLWDLNIPSELLQEILSRLGPKGNIIASTVCKTWFEAAVSVRKFHPIPWLFYRNPAEEGDYIIFNPSSKCLAFSAAPTSTSCLVVSFTQFSSKDPFVISTWRHGETSWTIHRFKNQPSSGKWLKCVFSNGVFYGFSDSGYVGAFDPCSATWDVLPVKPWACPAFCRQIDFRSKNVLLMEHNGNIFVTENKSSVFKPNLERMVWEEKSEVSGLTIFTRYPDSFSGSKRDTKYPSTNELLSQYYSLVDEKSSCPLTSTSLSKRVAWVDPPHNNFTF</sequence>
<feature type="domain" description="F-box" evidence="1">
    <location>
        <begin position="186"/>
        <end position="224"/>
    </location>
</feature>
<comment type="caution">
    <text evidence="3">The sequence shown here is derived from an EMBL/GenBank/DDBJ whole genome shotgun (WGS) entry which is preliminary data.</text>
</comment>
<evidence type="ECO:0000259" key="2">
    <source>
        <dbReference type="Pfam" id="PF03478"/>
    </source>
</evidence>
<accession>A0ABQ7YJM3</accession>
<organism evidence="3 4">
    <name type="scientific">Brassica napus</name>
    <name type="common">Rape</name>
    <dbReference type="NCBI Taxonomy" id="3708"/>
    <lineage>
        <taxon>Eukaryota</taxon>
        <taxon>Viridiplantae</taxon>
        <taxon>Streptophyta</taxon>
        <taxon>Embryophyta</taxon>
        <taxon>Tracheophyta</taxon>
        <taxon>Spermatophyta</taxon>
        <taxon>Magnoliopsida</taxon>
        <taxon>eudicotyledons</taxon>
        <taxon>Gunneridae</taxon>
        <taxon>Pentapetalae</taxon>
        <taxon>rosids</taxon>
        <taxon>malvids</taxon>
        <taxon>Brassicales</taxon>
        <taxon>Brassicaceae</taxon>
        <taxon>Brassiceae</taxon>
        <taxon>Brassica</taxon>
    </lineage>
</organism>
<evidence type="ECO:0000313" key="3">
    <source>
        <dbReference type="EMBL" id="KAH0867341.1"/>
    </source>
</evidence>
<name>A0ABQ7YJM3_BRANA</name>
<gene>
    <name evidence="3" type="ORF">HID58_074363</name>
</gene>
<evidence type="ECO:0000259" key="1">
    <source>
        <dbReference type="Pfam" id="PF00646"/>
    </source>
</evidence>
<protein>
    <recommendedName>
        <fullName evidence="5">F-box domain-containing protein</fullName>
    </recommendedName>
</protein>
<dbReference type="Pfam" id="PF00646">
    <property type="entry name" value="F-box"/>
    <property type="match status" value="1"/>
</dbReference>
<proteinExistence type="predicted"/>